<reference evidence="3 4" key="1">
    <citation type="submission" date="2023-11" db="EMBL/GenBank/DDBJ databases">
        <authorList>
            <person name="Hedman E."/>
            <person name="Englund M."/>
            <person name="Stromberg M."/>
            <person name="Nyberg Akerstrom W."/>
            <person name="Nylinder S."/>
            <person name="Jareborg N."/>
            <person name="Kallberg Y."/>
            <person name="Kronander E."/>
        </authorList>
    </citation>
    <scope>NUCLEOTIDE SEQUENCE [LARGE SCALE GENOMIC DNA]</scope>
</reference>
<dbReference type="Proteomes" id="UP001314205">
    <property type="component" value="Unassembled WGS sequence"/>
</dbReference>
<comment type="caution">
    <text evidence="3">The sequence shown here is derived from an EMBL/GenBank/DDBJ whole genome shotgun (WGS) entry which is preliminary data.</text>
</comment>
<proteinExistence type="predicted"/>
<dbReference type="SUPFAM" id="SSF53098">
    <property type="entry name" value="Ribonuclease H-like"/>
    <property type="match status" value="1"/>
</dbReference>
<protein>
    <recommendedName>
        <fullName evidence="1">RNA-directed DNA polymerase</fullName>
        <ecNumber evidence="1">2.7.7.49</ecNumber>
    </recommendedName>
</protein>
<dbReference type="GO" id="GO:0015074">
    <property type="term" value="P:DNA integration"/>
    <property type="evidence" value="ECO:0007669"/>
    <property type="project" value="InterPro"/>
</dbReference>
<dbReference type="Gene3D" id="1.10.340.70">
    <property type="match status" value="1"/>
</dbReference>
<gene>
    <name evidence="3" type="ORF">PARMNEM_LOCUS14503</name>
</gene>
<dbReference type="EMBL" id="CAVLGL010000091">
    <property type="protein sequence ID" value="CAK1594945.1"/>
    <property type="molecule type" value="Genomic_DNA"/>
</dbReference>
<evidence type="ECO:0000256" key="1">
    <source>
        <dbReference type="ARBA" id="ARBA00012493"/>
    </source>
</evidence>
<dbReference type="Pfam" id="PF17921">
    <property type="entry name" value="Integrase_H2C2"/>
    <property type="match status" value="1"/>
</dbReference>
<dbReference type="EC" id="2.7.7.49" evidence="1"/>
<dbReference type="GO" id="GO:0003964">
    <property type="term" value="F:RNA-directed DNA polymerase activity"/>
    <property type="evidence" value="ECO:0007669"/>
    <property type="project" value="UniProtKB-EC"/>
</dbReference>
<keyword evidence="4" id="KW-1185">Reference proteome</keyword>
<dbReference type="AlphaFoldDB" id="A0AAV1LJ29"/>
<dbReference type="InterPro" id="IPR050951">
    <property type="entry name" value="Retrovirus_Pol_polyprotein"/>
</dbReference>
<dbReference type="InterPro" id="IPR036397">
    <property type="entry name" value="RNaseH_sf"/>
</dbReference>
<organism evidence="3 4">
    <name type="scientific">Parnassius mnemosyne</name>
    <name type="common">clouded apollo</name>
    <dbReference type="NCBI Taxonomy" id="213953"/>
    <lineage>
        <taxon>Eukaryota</taxon>
        <taxon>Metazoa</taxon>
        <taxon>Ecdysozoa</taxon>
        <taxon>Arthropoda</taxon>
        <taxon>Hexapoda</taxon>
        <taxon>Insecta</taxon>
        <taxon>Pterygota</taxon>
        <taxon>Neoptera</taxon>
        <taxon>Endopterygota</taxon>
        <taxon>Lepidoptera</taxon>
        <taxon>Glossata</taxon>
        <taxon>Ditrysia</taxon>
        <taxon>Papilionoidea</taxon>
        <taxon>Papilionidae</taxon>
        <taxon>Parnassiinae</taxon>
        <taxon>Parnassini</taxon>
        <taxon>Parnassius</taxon>
        <taxon>Driopa</taxon>
    </lineage>
</organism>
<dbReference type="PANTHER" id="PTHR37984">
    <property type="entry name" value="PROTEIN CBG26694"/>
    <property type="match status" value="1"/>
</dbReference>
<dbReference type="InterPro" id="IPR001584">
    <property type="entry name" value="Integrase_cat-core"/>
</dbReference>
<dbReference type="PROSITE" id="PS50994">
    <property type="entry name" value="INTEGRASE"/>
    <property type="match status" value="1"/>
</dbReference>
<dbReference type="Gene3D" id="3.30.420.10">
    <property type="entry name" value="Ribonuclease H-like superfamily/Ribonuclease H"/>
    <property type="match status" value="1"/>
</dbReference>
<evidence type="ECO:0000313" key="3">
    <source>
        <dbReference type="EMBL" id="CAK1594945.1"/>
    </source>
</evidence>
<dbReference type="InterPro" id="IPR012337">
    <property type="entry name" value="RNaseH-like_sf"/>
</dbReference>
<accession>A0AAV1LJ29</accession>
<dbReference type="InterPro" id="IPR041588">
    <property type="entry name" value="Integrase_H2C2"/>
</dbReference>
<dbReference type="PANTHER" id="PTHR37984:SF15">
    <property type="entry name" value="INTEGRASE CATALYTIC DOMAIN-CONTAINING PROTEIN"/>
    <property type="match status" value="1"/>
</dbReference>
<feature type="domain" description="Integrase catalytic" evidence="2">
    <location>
        <begin position="48"/>
        <end position="135"/>
    </location>
</feature>
<evidence type="ECO:0000259" key="2">
    <source>
        <dbReference type="PROSITE" id="PS50994"/>
    </source>
</evidence>
<name>A0AAV1LJ29_9NEOP</name>
<evidence type="ECO:0000313" key="4">
    <source>
        <dbReference type="Proteomes" id="UP001314205"/>
    </source>
</evidence>
<dbReference type="GO" id="GO:0003676">
    <property type="term" value="F:nucleic acid binding"/>
    <property type="evidence" value="ECO:0007669"/>
    <property type="project" value="InterPro"/>
</dbReference>
<sequence>MPTIGLSRTNRMINNINNYYFWPSMSNDIKKYVKKCRSCQIQKFSNKNTQEPFTIMSTADSAFSRISIDTSIMGPLGKKSKYILTLQCDLSKFVEAYPLPRTDVETVPKSLVNNLILRYGKPKQILSDKGTDFTS</sequence>